<reference evidence="2" key="1">
    <citation type="submission" date="2023-03" db="EMBL/GenBank/DDBJ databases">
        <title>Massive genome expansion in bonnet fungi (Mycena s.s.) driven by repeated elements and novel gene families across ecological guilds.</title>
        <authorList>
            <consortium name="Lawrence Berkeley National Laboratory"/>
            <person name="Harder C.B."/>
            <person name="Miyauchi S."/>
            <person name="Viragh M."/>
            <person name="Kuo A."/>
            <person name="Thoen E."/>
            <person name="Andreopoulos B."/>
            <person name="Lu D."/>
            <person name="Skrede I."/>
            <person name="Drula E."/>
            <person name="Henrissat B."/>
            <person name="Morin E."/>
            <person name="Kohler A."/>
            <person name="Barry K."/>
            <person name="LaButti K."/>
            <person name="Morin E."/>
            <person name="Salamov A."/>
            <person name="Lipzen A."/>
            <person name="Mereny Z."/>
            <person name="Hegedus B."/>
            <person name="Baldrian P."/>
            <person name="Stursova M."/>
            <person name="Weitz H."/>
            <person name="Taylor A."/>
            <person name="Grigoriev I.V."/>
            <person name="Nagy L.G."/>
            <person name="Martin F."/>
            <person name="Kauserud H."/>
        </authorList>
    </citation>
    <scope>NUCLEOTIDE SEQUENCE</scope>
    <source>
        <strain evidence="2">CBHHK200</strain>
    </source>
</reference>
<gene>
    <name evidence="2" type="ORF">C8F04DRAFT_1248278</name>
</gene>
<keyword evidence="3" id="KW-1185">Reference proteome</keyword>
<name>A0AAD6TIN6_9AGAR</name>
<sequence>METALSTQPDDDAQRLKTRHGPVGHPEARLPCQPPFLGSTFMDTAKRRATPNAVESMRRDTLNRRFSSWRPPTQLKKGEGEQEDWEREEDEDQKPAMQRSFGAVYEPQQ</sequence>
<proteinExistence type="predicted"/>
<organism evidence="2 3">
    <name type="scientific">Mycena alexandri</name>
    <dbReference type="NCBI Taxonomy" id="1745969"/>
    <lineage>
        <taxon>Eukaryota</taxon>
        <taxon>Fungi</taxon>
        <taxon>Dikarya</taxon>
        <taxon>Basidiomycota</taxon>
        <taxon>Agaricomycotina</taxon>
        <taxon>Agaricomycetes</taxon>
        <taxon>Agaricomycetidae</taxon>
        <taxon>Agaricales</taxon>
        <taxon>Marasmiineae</taxon>
        <taxon>Mycenaceae</taxon>
        <taxon>Mycena</taxon>
    </lineage>
</organism>
<dbReference type="Proteomes" id="UP001218188">
    <property type="component" value="Unassembled WGS sequence"/>
</dbReference>
<comment type="caution">
    <text evidence="2">The sequence shown here is derived from an EMBL/GenBank/DDBJ whole genome shotgun (WGS) entry which is preliminary data.</text>
</comment>
<feature type="region of interest" description="Disordered" evidence="1">
    <location>
        <begin position="48"/>
        <end position="109"/>
    </location>
</feature>
<accession>A0AAD6TIN6</accession>
<evidence type="ECO:0000256" key="1">
    <source>
        <dbReference type="SAM" id="MobiDB-lite"/>
    </source>
</evidence>
<evidence type="ECO:0000313" key="2">
    <source>
        <dbReference type="EMBL" id="KAJ7046016.1"/>
    </source>
</evidence>
<dbReference type="AlphaFoldDB" id="A0AAD6TIN6"/>
<feature type="region of interest" description="Disordered" evidence="1">
    <location>
        <begin position="1"/>
        <end position="36"/>
    </location>
</feature>
<feature type="compositionally biased region" description="Acidic residues" evidence="1">
    <location>
        <begin position="81"/>
        <end position="92"/>
    </location>
</feature>
<evidence type="ECO:0000313" key="3">
    <source>
        <dbReference type="Proteomes" id="UP001218188"/>
    </source>
</evidence>
<protein>
    <submittedName>
        <fullName evidence="2">Uncharacterized protein</fullName>
    </submittedName>
</protein>
<dbReference type="EMBL" id="JARJCM010000003">
    <property type="protein sequence ID" value="KAJ7046016.1"/>
    <property type="molecule type" value="Genomic_DNA"/>
</dbReference>